<evidence type="ECO:0000256" key="6">
    <source>
        <dbReference type="ARBA" id="ARBA00023157"/>
    </source>
</evidence>
<dbReference type="Gene3D" id="3.10.450.30">
    <property type="entry name" value="Microbial ribonucleases"/>
    <property type="match status" value="1"/>
</dbReference>
<reference evidence="10 11" key="1">
    <citation type="journal article" date="2021" name="Nat. Commun.">
        <title>Genetic determinants of endophytism in the Arabidopsis root mycobiome.</title>
        <authorList>
            <person name="Mesny F."/>
            <person name="Miyauchi S."/>
            <person name="Thiergart T."/>
            <person name="Pickel B."/>
            <person name="Atanasova L."/>
            <person name="Karlsson M."/>
            <person name="Huettel B."/>
            <person name="Barry K.W."/>
            <person name="Haridas S."/>
            <person name="Chen C."/>
            <person name="Bauer D."/>
            <person name="Andreopoulos W."/>
            <person name="Pangilinan J."/>
            <person name="LaButti K."/>
            <person name="Riley R."/>
            <person name="Lipzen A."/>
            <person name="Clum A."/>
            <person name="Drula E."/>
            <person name="Henrissat B."/>
            <person name="Kohler A."/>
            <person name="Grigoriev I.V."/>
            <person name="Martin F.M."/>
            <person name="Hacquard S."/>
        </authorList>
    </citation>
    <scope>NUCLEOTIDE SEQUENCE [LARGE SCALE GENOMIC DNA]</scope>
    <source>
        <strain evidence="10 11">MPI-CAGE-CH-0241</strain>
    </source>
</reference>
<evidence type="ECO:0000256" key="7">
    <source>
        <dbReference type="ARBA" id="ARBA00023239"/>
    </source>
</evidence>
<dbReference type="EMBL" id="JAGPYM010000014">
    <property type="protein sequence ID" value="KAH6887509.1"/>
    <property type="molecule type" value="Genomic_DNA"/>
</dbReference>
<evidence type="ECO:0000256" key="4">
    <source>
        <dbReference type="ARBA" id="ARBA00022759"/>
    </source>
</evidence>
<dbReference type="GO" id="GO:0046589">
    <property type="term" value="F:ribonuclease T1 activity"/>
    <property type="evidence" value="ECO:0007669"/>
    <property type="project" value="UniProtKB-EC"/>
</dbReference>
<dbReference type="EC" id="4.6.1.24" evidence="2"/>
<evidence type="ECO:0000256" key="3">
    <source>
        <dbReference type="ARBA" id="ARBA00022722"/>
    </source>
</evidence>
<organism evidence="10 11">
    <name type="scientific">Thelonectria olida</name>
    <dbReference type="NCBI Taxonomy" id="1576542"/>
    <lineage>
        <taxon>Eukaryota</taxon>
        <taxon>Fungi</taxon>
        <taxon>Dikarya</taxon>
        <taxon>Ascomycota</taxon>
        <taxon>Pezizomycotina</taxon>
        <taxon>Sordariomycetes</taxon>
        <taxon>Hypocreomycetidae</taxon>
        <taxon>Hypocreales</taxon>
        <taxon>Nectriaceae</taxon>
        <taxon>Thelonectria</taxon>
    </lineage>
</organism>
<sequence length="167" mass="18218">MKFFTAATILLLSSIANAVPTELEIRADPPNSPVHLKNGPAQSKSFKCGKKTYKGRDIYMAAQYGVNLASIGEVRGKGKYPHSIEHNDSKGHHLSFPADCPADKYRKEYPLKVGGVFNGGKNSKPSQERVVYYEEPGEIGTDGHPLVYYCGIMTHEGAPTGGFKLCK</sequence>
<keyword evidence="4" id="KW-0255">Endonuclease</keyword>
<accession>A0A9P8W2I8</accession>
<evidence type="ECO:0000256" key="9">
    <source>
        <dbReference type="SAM" id="SignalP"/>
    </source>
</evidence>
<comment type="caution">
    <text evidence="10">The sequence shown here is derived from an EMBL/GenBank/DDBJ whole genome shotgun (WGS) entry which is preliminary data.</text>
</comment>
<protein>
    <recommendedName>
        <fullName evidence="2">ribonuclease T1</fullName>
        <ecNumber evidence="2">4.6.1.24</ecNumber>
    </recommendedName>
</protein>
<evidence type="ECO:0000256" key="2">
    <source>
        <dbReference type="ARBA" id="ARBA00012549"/>
    </source>
</evidence>
<evidence type="ECO:0000256" key="1">
    <source>
        <dbReference type="ARBA" id="ARBA00009006"/>
    </source>
</evidence>
<evidence type="ECO:0000313" key="11">
    <source>
        <dbReference type="Proteomes" id="UP000777438"/>
    </source>
</evidence>
<dbReference type="Pfam" id="PF00545">
    <property type="entry name" value="Ribonuclease"/>
    <property type="match status" value="1"/>
</dbReference>
<comment type="catalytic activity">
    <reaction evidence="8">
        <text>[RNA] containing guanosine + H2O = an [RNA fragment]-3'-guanosine-3'-phosphate + a 5'-hydroxy-ribonucleotide-3'-[RNA fragment].</text>
        <dbReference type="EC" id="4.6.1.24"/>
    </reaction>
</comment>
<dbReference type="InterPro" id="IPR000026">
    <property type="entry name" value="N1-like"/>
</dbReference>
<evidence type="ECO:0000256" key="8">
    <source>
        <dbReference type="ARBA" id="ARBA00034015"/>
    </source>
</evidence>
<dbReference type="OrthoDB" id="5425539at2759"/>
<feature type="signal peptide" evidence="9">
    <location>
        <begin position="1"/>
        <end position="18"/>
    </location>
</feature>
<dbReference type="InterPro" id="IPR016191">
    <property type="entry name" value="Ribonuclease/ribotoxin"/>
</dbReference>
<dbReference type="GO" id="GO:0016787">
    <property type="term" value="F:hydrolase activity"/>
    <property type="evidence" value="ECO:0007669"/>
    <property type="project" value="UniProtKB-KW"/>
</dbReference>
<keyword evidence="11" id="KW-1185">Reference proteome</keyword>
<comment type="similarity">
    <text evidence="1">Belongs to the ribonuclease N1/T1 family.</text>
</comment>
<dbReference type="AlphaFoldDB" id="A0A9P8W2I8"/>
<dbReference type="Proteomes" id="UP000777438">
    <property type="component" value="Unassembled WGS sequence"/>
</dbReference>
<evidence type="ECO:0000256" key="5">
    <source>
        <dbReference type="ARBA" id="ARBA00022801"/>
    </source>
</evidence>
<dbReference type="PANTHER" id="PTHR42104:SF1">
    <property type="entry name" value="EXTRACELLULAR GUANYL-SPECIFIC RIBONUCLEASE RNTA (AFU_ORTHOLOGUE AFUA_4G03230)"/>
    <property type="match status" value="1"/>
</dbReference>
<name>A0A9P8W2I8_9HYPO</name>
<keyword evidence="9" id="KW-0732">Signal</keyword>
<evidence type="ECO:0000313" key="10">
    <source>
        <dbReference type="EMBL" id="KAH6887509.1"/>
    </source>
</evidence>
<keyword evidence="3" id="KW-0540">Nuclease</keyword>
<feature type="chain" id="PRO_5040490240" description="ribonuclease T1" evidence="9">
    <location>
        <begin position="19"/>
        <end position="167"/>
    </location>
</feature>
<proteinExistence type="inferred from homology"/>
<keyword evidence="6" id="KW-1015">Disulfide bond</keyword>
<dbReference type="SUPFAM" id="SSF53933">
    <property type="entry name" value="Microbial ribonucleases"/>
    <property type="match status" value="1"/>
</dbReference>
<keyword evidence="5" id="KW-0378">Hydrolase</keyword>
<dbReference type="PANTHER" id="PTHR42104">
    <property type="entry name" value="EXTRACELLULAR GUANYL-SPECIFIC RIBONUCLEASE RNTA (AFU_ORTHOLOGUE AFUA_4G03230)"/>
    <property type="match status" value="1"/>
</dbReference>
<keyword evidence="7" id="KW-0456">Lyase</keyword>
<gene>
    <name evidence="10" type="ORF">B0T10DRAFT_562726</name>
</gene>
<dbReference type="GO" id="GO:0003723">
    <property type="term" value="F:RNA binding"/>
    <property type="evidence" value="ECO:0007669"/>
    <property type="project" value="InterPro"/>
</dbReference>